<evidence type="ECO:0000313" key="2">
    <source>
        <dbReference type="Proteomes" id="UP000290889"/>
    </source>
</evidence>
<dbReference type="Proteomes" id="UP000290889">
    <property type="component" value="Chromosome"/>
</dbReference>
<dbReference type="EMBL" id="CP035544">
    <property type="protein sequence ID" value="QBA64031.1"/>
    <property type="molecule type" value="Genomic_DNA"/>
</dbReference>
<reference evidence="1 2" key="1">
    <citation type="submission" date="2019-01" db="EMBL/GenBank/DDBJ databases">
        <title>Muriicola soli sp. nov., isolated from soil.</title>
        <authorList>
            <person name="Kang H.J."/>
            <person name="Kim S.B."/>
        </authorList>
    </citation>
    <scope>NUCLEOTIDE SEQUENCE [LARGE SCALE GENOMIC DNA]</scope>
    <source>
        <strain evidence="1 2">MMS17-SY002</strain>
    </source>
</reference>
<dbReference type="OrthoDB" id="1442537at2"/>
<dbReference type="InterPro" id="IPR032710">
    <property type="entry name" value="NTF2-like_dom_sf"/>
</dbReference>
<dbReference type="RefSeq" id="WP_129603573.1">
    <property type="nucleotide sequence ID" value="NZ_CP035544.1"/>
</dbReference>
<dbReference type="SUPFAM" id="SSF54427">
    <property type="entry name" value="NTF2-like"/>
    <property type="match status" value="1"/>
</dbReference>
<accession>A0A411E8I7</accession>
<name>A0A411E8I7_9FLAO</name>
<sequence>MKTKEIVLTWFRKWEQGDFINLPLSTGFEHTSPFGTIRGKATYIDLVEKNRDKFLGQSFLLHDSFFGDEKACVRYTATQGEDYNLEVSEWYYFKEELIDKVIAYYHIGGIREERKLRQ</sequence>
<dbReference type="Gene3D" id="3.10.450.50">
    <property type="match status" value="1"/>
</dbReference>
<gene>
    <name evidence="1" type="ORF">EQY75_05460</name>
</gene>
<organism evidence="1 2">
    <name type="scientific">Muriicola soli</name>
    <dbReference type="NCBI Taxonomy" id="2507538"/>
    <lineage>
        <taxon>Bacteria</taxon>
        <taxon>Pseudomonadati</taxon>
        <taxon>Bacteroidota</taxon>
        <taxon>Flavobacteriia</taxon>
        <taxon>Flavobacteriales</taxon>
        <taxon>Flavobacteriaceae</taxon>
        <taxon>Muriicola</taxon>
    </lineage>
</organism>
<protein>
    <submittedName>
        <fullName evidence="1">Nuclear transport factor 2 family protein</fullName>
    </submittedName>
</protein>
<dbReference type="AlphaFoldDB" id="A0A411E8I7"/>
<proteinExistence type="predicted"/>
<evidence type="ECO:0000313" key="1">
    <source>
        <dbReference type="EMBL" id="QBA64031.1"/>
    </source>
</evidence>
<keyword evidence="2" id="KW-1185">Reference proteome</keyword>
<dbReference type="KEGG" id="mur:EQY75_05460"/>